<name>A0A402D2P3_9BACT</name>
<accession>A0A402D2P3</accession>
<proteinExistence type="predicted"/>
<gene>
    <name evidence="1" type="ORF">CCAX7_005040</name>
</gene>
<protein>
    <submittedName>
        <fullName evidence="1">Uncharacterized protein</fullName>
    </submittedName>
</protein>
<evidence type="ECO:0000313" key="1">
    <source>
        <dbReference type="EMBL" id="BDI28453.1"/>
    </source>
</evidence>
<dbReference type="Proteomes" id="UP000287394">
    <property type="component" value="Chromosome"/>
</dbReference>
<organism evidence="1 2">
    <name type="scientific">Capsulimonas corticalis</name>
    <dbReference type="NCBI Taxonomy" id="2219043"/>
    <lineage>
        <taxon>Bacteria</taxon>
        <taxon>Bacillati</taxon>
        <taxon>Armatimonadota</taxon>
        <taxon>Armatimonadia</taxon>
        <taxon>Capsulimonadales</taxon>
        <taxon>Capsulimonadaceae</taxon>
        <taxon>Capsulimonas</taxon>
    </lineage>
</organism>
<evidence type="ECO:0000313" key="2">
    <source>
        <dbReference type="Proteomes" id="UP000287394"/>
    </source>
</evidence>
<dbReference type="EMBL" id="AP025739">
    <property type="protein sequence ID" value="BDI28453.1"/>
    <property type="molecule type" value="Genomic_DNA"/>
</dbReference>
<sequence>MYNNPMDITERYTTRGGKQYLIRLSYNERLKDTDGITSFIKNLEILDVDTNEPISLPVNSSRFSTYERFKTFGGYTTINYFGVRETAIEALRLKVLTRVEDHLETLEPAYV</sequence>
<reference evidence="1 2" key="1">
    <citation type="journal article" date="2019" name="Int. J. Syst. Evol. Microbiol.">
        <title>Capsulimonas corticalis gen. nov., sp. nov., an aerobic capsulated bacterium, of a novel bacterial order, Capsulimonadales ord. nov., of the class Armatimonadia of the phylum Armatimonadetes.</title>
        <authorList>
            <person name="Li J."/>
            <person name="Kudo C."/>
            <person name="Tonouchi A."/>
        </authorList>
    </citation>
    <scope>NUCLEOTIDE SEQUENCE [LARGE SCALE GENOMIC DNA]</scope>
    <source>
        <strain evidence="1 2">AX-7</strain>
    </source>
</reference>
<keyword evidence="2" id="KW-1185">Reference proteome</keyword>
<dbReference type="AlphaFoldDB" id="A0A402D2P3"/>
<dbReference type="KEGG" id="ccot:CCAX7_005040"/>